<dbReference type="RefSeq" id="WP_182703776.1">
    <property type="nucleotide sequence ID" value="NZ_JACJII010000001.1"/>
</dbReference>
<dbReference type="AlphaFoldDB" id="A0A7W3R6G4"/>
<protein>
    <submittedName>
        <fullName evidence="2">HEAT repeat protein</fullName>
    </submittedName>
</protein>
<gene>
    <name evidence="2" type="ORF">HNR21_000383</name>
</gene>
<evidence type="ECO:0000256" key="1">
    <source>
        <dbReference type="SAM" id="MobiDB-lite"/>
    </source>
</evidence>
<dbReference type="InterPro" id="IPR011989">
    <property type="entry name" value="ARM-like"/>
</dbReference>
<dbReference type="InterPro" id="IPR016024">
    <property type="entry name" value="ARM-type_fold"/>
</dbReference>
<keyword evidence="3" id="KW-1185">Reference proteome</keyword>
<dbReference type="Pfam" id="PF13646">
    <property type="entry name" value="HEAT_2"/>
    <property type="match status" value="1"/>
</dbReference>
<feature type="compositionally biased region" description="Basic and acidic residues" evidence="1">
    <location>
        <begin position="312"/>
        <end position="332"/>
    </location>
</feature>
<dbReference type="Proteomes" id="UP000539313">
    <property type="component" value="Unassembled WGS sequence"/>
</dbReference>
<evidence type="ECO:0000313" key="2">
    <source>
        <dbReference type="EMBL" id="MBA9001501.1"/>
    </source>
</evidence>
<feature type="region of interest" description="Disordered" evidence="1">
    <location>
        <begin position="311"/>
        <end position="332"/>
    </location>
</feature>
<accession>A0A7W3R6G4</accession>
<dbReference type="Gene3D" id="1.25.10.10">
    <property type="entry name" value="Leucine-rich Repeat Variant"/>
    <property type="match status" value="1"/>
</dbReference>
<comment type="caution">
    <text evidence="2">The sequence shown here is derived from an EMBL/GenBank/DDBJ whole genome shotgun (WGS) entry which is preliminary data.</text>
</comment>
<evidence type="ECO:0000313" key="3">
    <source>
        <dbReference type="Proteomes" id="UP000539313"/>
    </source>
</evidence>
<name>A0A7W3R6G4_9ACTN</name>
<organism evidence="2 3">
    <name type="scientific">Thermomonospora cellulosilytica</name>
    <dbReference type="NCBI Taxonomy" id="1411118"/>
    <lineage>
        <taxon>Bacteria</taxon>
        <taxon>Bacillati</taxon>
        <taxon>Actinomycetota</taxon>
        <taxon>Actinomycetes</taxon>
        <taxon>Streptosporangiales</taxon>
        <taxon>Thermomonosporaceae</taxon>
        <taxon>Thermomonospora</taxon>
    </lineage>
</organism>
<dbReference type="EMBL" id="JACJII010000001">
    <property type="protein sequence ID" value="MBA9001501.1"/>
    <property type="molecule type" value="Genomic_DNA"/>
</dbReference>
<reference evidence="2 3" key="1">
    <citation type="submission" date="2020-08" db="EMBL/GenBank/DDBJ databases">
        <title>Sequencing the genomes of 1000 actinobacteria strains.</title>
        <authorList>
            <person name="Klenk H.-P."/>
        </authorList>
    </citation>
    <scope>NUCLEOTIDE SEQUENCE [LARGE SCALE GENOMIC DNA]</scope>
    <source>
        <strain evidence="2 3">DSM 45823</strain>
    </source>
</reference>
<dbReference type="SUPFAM" id="SSF48371">
    <property type="entry name" value="ARM repeat"/>
    <property type="match status" value="1"/>
</dbReference>
<proteinExistence type="predicted"/>
<sequence>MKGRVGKSGAVAGGSAAFAELLRAPEESRHDLLERAIDEDARGLVAEALHVCTQGPVEHVLLAVWVLDQALLKEECPELVPDAARVLTELCHPGQDPVVLAAALGVFGVYASGPAAAQTLLGMTAHEVPAVRAAAVDGIEYFTDEGSFPQTTMRLVERLTRMVTEDPDAEVRLAAAGAFTLMDGWDGYETTGTPAVVAALGRAMRTGEDPRVRGEAVHNLALFTVEGHQAAMVADALRPYTHDRDDRVAAWALARLASLGDERAAERLLAVLEATDVHREYVSAATEMSVPYRNGPSALRKRVRKALKRLRKEGWSQHPSERPPMSPEDRRRYLDLEISRLPRW</sequence>